<reference evidence="7" key="1">
    <citation type="submission" date="2022-12" db="EMBL/GenBank/DDBJ databases">
        <authorList>
            <person name="Petersen C."/>
        </authorList>
    </citation>
    <scope>NUCLEOTIDE SEQUENCE</scope>
    <source>
        <strain evidence="7">IBT 35673</strain>
    </source>
</reference>
<organism evidence="7 8">
    <name type="scientific">Penicillium brevicompactum</name>
    <dbReference type="NCBI Taxonomy" id="5074"/>
    <lineage>
        <taxon>Eukaryota</taxon>
        <taxon>Fungi</taxon>
        <taxon>Dikarya</taxon>
        <taxon>Ascomycota</taxon>
        <taxon>Pezizomycotina</taxon>
        <taxon>Eurotiomycetes</taxon>
        <taxon>Eurotiomycetidae</taxon>
        <taxon>Eurotiales</taxon>
        <taxon>Aspergillaceae</taxon>
        <taxon>Penicillium</taxon>
    </lineage>
</organism>
<dbReference type="InterPro" id="IPR010487">
    <property type="entry name" value="NGRN/Rrg9"/>
</dbReference>
<comment type="subcellular location">
    <subcellularLocation>
        <location evidence="2">Mitochondrion</location>
    </subcellularLocation>
</comment>
<feature type="compositionally biased region" description="Basic and acidic residues" evidence="6">
    <location>
        <begin position="114"/>
        <end position="160"/>
    </location>
</feature>
<proteinExistence type="inferred from homology"/>
<dbReference type="AlphaFoldDB" id="A0A9W9QN39"/>
<dbReference type="PANTHER" id="PTHR13475">
    <property type="entry name" value="NEUGRIN"/>
    <property type="match status" value="1"/>
</dbReference>
<feature type="compositionally biased region" description="Polar residues" evidence="6">
    <location>
        <begin position="265"/>
        <end position="274"/>
    </location>
</feature>
<evidence type="ECO:0000256" key="4">
    <source>
        <dbReference type="ARBA" id="ARBA00013566"/>
    </source>
</evidence>
<protein>
    <recommendedName>
        <fullName evidence="4">Required for respiratory growth protein 9, mitochondrial</fullName>
    </recommendedName>
</protein>
<dbReference type="Pfam" id="PF06413">
    <property type="entry name" value="Neugrin"/>
    <property type="match status" value="1"/>
</dbReference>
<keyword evidence="5" id="KW-0809">Transit peptide</keyword>
<evidence type="ECO:0000313" key="7">
    <source>
        <dbReference type="EMBL" id="KAJ5339804.1"/>
    </source>
</evidence>
<dbReference type="Proteomes" id="UP001147695">
    <property type="component" value="Unassembled WGS sequence"/>
</dbReference>
<gene>
    <name evidence="7" type="ORF">N7452_006532</name>
</gene>
<evidence type="ECO:0000313" key="8">
    <source>
        <dbReference type="Proteomes" id="UP001147695"/>
    </source>
</evidence>
<evidence type="ECO:0000256" key="6">
    <source>
        <dbReference type="SAM" id="MobiDB-lite"/>
    </source>
</evidence>
<evidence type="ECO:0000256" key="3">
    <source>
        <dbReference type="ARBA" id="ARBA00010895"/>
    </source>
</evidence>
<evidence type="ECO:0000256" key="2">
    <source>
        <dbReference type="ARBA" id="ARBA00004173"/>
    </source>
</evidence>
<feature type="compositionally biased region" description="Basic and acidic residues" evidence="6">
    <location>
        <begin position="278"/>
        <end position="290"/>
    </location>
</feature>
<dbReference type="PANTHER" id="PTHR13475:SF3">
    <property type="entry name" value="NEUGRIN"/>
    <property type="match status" value="1"/>
</dbReference>
<dbReference type="GO" id="GO:0005634">
    <property type="term" value="C:nucleus"/>
    <property type="evidence" value="ECO:0007669"/>
    <property type="project" value="TreeGrafter"/>
</dbReference>
<name>A0A9W9QN39_PENBR</name>
<dbReference type="GO" id="GO:0005739">
    <property type="term" value="C:mitochondrion"/>
    <property type="evidence" value="ECO:0007669"/>
    <property type="project" value="UniProtKB-SubCell"/>
</dbReference>
<feature type="compositionally biased region" description="Low complexity" evidence="6">
    <location>
        <begin position="74"/>
        <end position="87"/>
    </location>
</feature>
<reference evidence="7" key="2">
    <citation type="journal article" date="2023" name="IMA Fungus">
        <title>Comparative genomic study of the Penicillium genus elucidates a diverse pangenome and 15 lateral gene transfer events.</title>
        <authorList>
            <person name="Petersen C."/>
            <person name="Sorensen T."/>
            <person name="Nielsen M.R."/>
            <person name="Sondergaard T.E."/>
            <person name="Sorensen J.L."/>
            <person name="Fitzpatrick D.A."/>
            <person name="Frisvad J.C."/>
            <person name="Nielsen K.L."/>
        </authorList>
    </citation>
    <scope>NUCLEOTIDE SEQUENCE</scope>
    <source>
        <strain evidence="7">IBT 35673</strain>
    </source>
</reference>
<dbReference type="EMBL" id="JAPZBQ010000003">
    <property type="protein sequence ID" value="KAJ5339804.1"/>
    <property type="molecule type" value="Genomic_DNA"/>
</dbReference>
<evidence type="ECO:0000256" key="5">
    <source>
        <dbReference type="ARBA" id="ARBA00022946"/>
    </source>
</evidence>
<accession>A0A9W9QN39</accession>
<comment type="function">
    <text evidence="1">Required for respiratory activity and maintenance and expression of the mitochondrial genome.</text>
</comment>
<evidence type="ECO:0000256" key="1">
    <source>
        <dbReference type="ARBA" id="ARBA00003548"/>
    </source>
</evidence>
<comment type="caution">
    <text evidence="7">The sequence shown here is derived from an EMBL/GenBank/DDBJ whole genome shotgun (WGS) entry which is preliminary data.</text>
</comment>
<feature type="region of interest" description="Disordered" evidence="6">
    <location>
        <begin position="63"/>
        <end position="170"/>
    </location>
</feature>
<comment type="similarity">
    <text evidence="3">Belongs to the RRG9 family.</text>
</comment>
<sequence>MVTSCAASSKLALSVALRNVYRSQMIGSTGALVSPYHGRFSFSSPVPSSHCNFRRLFSSSSYLRDPQNESSELTSPDASTSADAAPSQRKPRKTFDRPGDKGGWNSHKRQPKSQKQDPEQKSGRTDRERRAFRNETRREIKKQPRNWEEDKAKAKEEFEKQRKKKPENWQVQKAALKEKFAGGWNPPKKLSPDALDGIRHLHAKAPEQFTTAVLAREFEMSPEAIRRILKSRWRPTEDEMDSRRQRWEKRHDRIWSRMVELGLRPSNNREQPSSDYHVLYKDNANDRKSS</sequence>
<feature type="region of interest" description="Disordered" evidence="6">
    <location>
        <begin position="263"/>
        <end position="290"/>
    </location>
</feature>